<organism evidence="1 2">
    <name type="scientific">Nesterenkonia sandarakina</name>
    <dbReference type="NCBI Taxonomy" id="272918"/>
    <lineage>
        <taxon>Bacteria</taxon>
        <taxon>Bacillati</taxon>
        <taxon>Actinomycetota</taxon>
        <taxon>Actinomycetes</taxon>
        <taxon>Micrococcales</taxon>
        <taxon>Micrococcaceae</taxon>
        <taxon>Nesterenkonia</taxon>
    </lineage>
</organism>
<dbReference type="GO" id="GO:0030973">
    <property type="term" value="F:molybdate ion binding"/>
    <property type="evidence" value="ECO:0007669"/>
    <property type="project" value="TreeGrafter"/>
</dbReference>
<dbReference type="PANTHER" id="PTHR30632:SF0">
    <property type="entry name" value="SULFATE-BINDING PROTEIN"/>
    <property type="match status" value="1"/>
</dbReference>
<proteinExistence type="predicted"/>
<dbReference type="GO" id="GO:0015689">
    <property type="term" value="P:molybdate ion transport"/>
    <property type="evidence" value="ECO:0007669"/>
    <property type="project" value="TreeGrafter"/>
</dbReference>
<dbReference type="PROSITE" id="PS51257">
    <property type="entry name" value="PROKAR_LIPOPROTEIN"/>
    <property type="match status" value="1"/>
</dbReference>
<dbReference type="EMBL" id="PVTY01000003">
    <property type="protein sequence ID" value="PRZ18139.1"/>
    <property type="molecule type" value="Genomic_DNA"/>
</dbReference>
<keyword evidence="2" id="KW-1185">Reference proteome</keyword>
<sequence length="285" mass="29779">MKPDSLFFRLRGVIALVLLLCFVAAFVLSACGPASQITTGEHRSVTVLAAPSTAPALDALNADLQERQSGVSAQVEYLGAEDLQRRIESGHDADLVLTASREQMHTLTQGGSIEGDPLPLASNRLVLVATAANPHSIEGFDDFAARAVDLRLSTCAGDAPCTEQVTDLSGSFDLDLAGEDFEVATARLTFGDATALESLTAGESDAALTYVTDVLAQDAALQTFELPEFQRSTTQVWAGVLAEPADSGAANEFLGILAGERARSAFSGAGFLPAPVAEAEARTDH</sequence>
<accession>A0A2T0YRV8</accession>
<dbReference type="PANTHER" id="PTHR30632">
    <property type="entry name" value="MOLYBDATE-BINDING PERIPLASMIC PROTEIN"/>
    <property type="match status" value="1"/>
</dbReference>
<dbReference type="InterPro" id="IPR050682">
    <property type="entry name" value="ModA/WtpA"/>
</dbReference>
<evidence type="ECO:0000313" key="1">
    <source>
        <dbReference type="EMBL" id="PRZ18139.1"/>
    </source>
</evidence>
<dbReference type="Pfam" id="PF13531">
    <property type="entry name" value="SBP_bac_11"/>
    <property type="match status" value="1"/>
</dbReference>
<dbReference type="SUPFAM" id="SSF53850">
    <property type="entry name" value="Periplasmic binding protein-like II"/>
    <property type="match status" value="1"/>
</dbReference>
<gene>
    <name evidence="1" type="ORF">BCL67_103125</name>
</gene>
<dbReference type="Proteomes" id="UP000238217">
    <property type="component" value="Unassembled WGS sequence"/>
</dbReference>
<comment type="caution">
    <text evidence="1">The sequence shown here is derived from an EMBL/GenBank/DDBJ whole genome shotgun (WGS) entry which is preliminary data.</text>
</comment>
<dbReference type="AlphaFoldDB" id="A0A2T0YRV8"/>
<reference evidence="1 2" key="1">
    <citation type="submission" date="2018-03" db="EMBL/GenBank/DDBJ databases">
        <title>Comparative analysis of microorganisms from saline springs in Andes Mountain Range, Colombia.</title>
        <authorList>
            <person name="Rubin E."/>
        </authorList>
    </citation>
    <scope>NUCLEOTIDE SEQUENCE [LARGE SCALE GENOMIC DNA]</scope>
    <source>
        <strain evidence="1 2">CG 35</strain>
    </source>
</reference>
<name>A0A2T0YRV8_9MICC</name>
<dbReference type="Gene3D" id="3.40.190.10">
    <property type="entry name" value="Periplasmic binding protein-like II"/>
    <property type="match status" value="2"/>
</dbReference>
<dbReference type="RefSeq" id="WP_219886377.1">
    <property type="nucleotide sequence ID" value="NZ_PVTY01000003.1"/>
</dbReference>
<evidence type="ECO:0000313" key="2">
    <source>
        <dbReference type="Proteomes" id="UP000238217"/>
    </source>
</evidence>
<protein>
    <submittedName>
        <fullName evidence="1">Molybdate transport system substrate-binding protein</fullName>
    </submittedName>
</protein>